<reference evidence="9 10" key="1">
    <citation type="submission" date="2017-05" db="EMBL/GenBank/DDBJ databases">
        <title>The complete genome sequence of Deinococcus ficus isolated from the rhizosphere of the Ficus religiosa L. in Taiwan.</title>
        <authorList>
            <person name="Wu K.-M."/>
            <person name="Liao T.-L."/>
            <person name="Liu Y.-M."/>
            <person name="Young C.-C."/>
            <person name="Tsai S.-F."/>
        </authorList>
    </citation>
    <scope>NUCLEOTIDE SEQUENCE [LARGE SCALE GENOMIC DNA]</scope>
    <source>
        <strain evidence="9 10">CC-FR2-10</strain>
        <plasmid evidence="10">pdfi2</plasmid>
    </source>
</reference>
<dbReference type="PANTHER" id="PTHR43386:SF25">
    <property type="entry name" value="PEPTIDE ABC TRANSPORTER PERMEASE PROTEIN"/>
    <property type="match status" value="1"/>
</dbReference>
<proteinExistence type="inferred from homology"/>
<dbReference type="Proteomes" id="UP000259030">
    <property type="component" value="Plasmid pDFI2"/>
</dbReference>
<protein>
    <submittedName>
        <fullName evidence="9">Glutathione ABC transporter permease GsiD</fullName>
    </submittedName>
</protein>
<dbReference type="Pfam" id="PF12911">
    <property type="entry name" value="OppC_N"/>
    <property type="match status" value="1"/>
</dbReference>
<dbReference type="Pfam" id="PF00528">
    <property type="entry name" value="BPD_transp_1"/>
    <property type="match status" value="1"/>
</dbReference>
<keyword evidence="9" id="KW-0614">Plasmid</keyword>
<geneLocation type="plasmid" evidence="10">
    <name>pdfi2</name>
</geneLocation>
<feature type="transmembrane region" description="Helical" evidence="7">
    <location>
        <begin position="258"/>
        <end position="280"/>
    </location>
</feature>
<comment type="similarity">
    <text evidence="7">Belongs to the binding-protein-dependent transport system permease family.</text>
</comment>
<evidence type="ECO:0000256" key="6">
    <source>
        <dbReference type="ARBA" id="ARBA00023136"/>
    </source>
</evidence>
<keyword evidence="2 7" id="KW-0813">Transport</keyword>
<dbReference type="InterPro" id="IPR025966">
    <property type="entry name" value="OppC_N"/>
</dbReference>
<dbReference type="GO" id="GO:0005886">
    <property type="term" value="C:plasma membrane"/>
    <property type="evidence" value="ECO:0007669"/>
    <property type="project" value="UniProtKB-SubCell"/>
</dbReference>
<gene>
    <name evidence="9" type="ORF">DFI_16625</name>
</gene>
<comment type="subcellular location">
    <subcellularLocation>
        <location evidence="1 7">Cell membrane</location>
        <topology evidence="1 7">Multi-pass membrane protein</topology>
    </subcellularLocation>
</comment>
<dbReference type="PANTHER" id="PTHR43386">
    <property type="entry name" value="OLIGOPEPTIDE TRANSPORT SYSTEM PERMEASE PROTEIN APPC"/>
    <property type="match status" value="1"/>
</dbReference>
<feature type="domain" description="ABC transmembrane type-1" evidence="8">
    <location>
        <begin position="91"/>
        <end position="280"/>
    </location>
</feature>
<dbReference type="STRING" id="317577.GCA_000419625_03388"/>
<keyword evidence="10" id="KW-1185">Reference proteome</keyword>
<feature type="transmembrane region" description="Helical" evidence="7">
    <location>
        <begin position="212"/>
        <end position="238"/>
    </location>
</feature>
<name>A0A221T1N8_9DEIO</name>
<dbReference type="InterPro" id="IPR035906">
    <property type="entry name" value="MetI-like_sf"/>
</dbReference>
<dbReference type="SUPFAM" id="SSF161098">
    <property type="entry name" value="MetI-like"/>
    <property type="match status" value="1"/>
</dbReference>
<keyword evidence="5 7" id="KW-1133">Transmembrane helix</keyword>
<evidence type="ECO:0000256" key="2">
    <source>
        <dbReference type="ARBA" id="ARBA00022448"/>
    </source>
</evidence>
<sequence>MAEPALQPGPSRRAAPARRTFWTRFLSRPAARVGGGLLLLLILAALLAPVIAPDAPNAQSWTNRLLPPGPGAWFGTDAFGRSVLTRILYGGRVSLLAGFLPVLIGVSFGVTLGVIAGYVGQRTDRVLMRLMDVLLAFPGLLLALAIIGTLGPGFQNAVIAIGVGMVPGFARLARAEVLNIKTADFVEAAGALGASAPRIIFRHLLPSMTSPLVVQATISIGSAILSTAGLSFLGLGVQPPTSDWGEMLASARSSLPRAWWLAVFPGLMIALTVLSFNLLGDALRDALDPRTRLRPGGKGHA</sequence>
<dbReference type="InterPro" id="IPR000515">
    <property type="entry name" value="MetI-like"/>
</dbReference>
<evidence type="ECO:0000256" key="1">
    <source>
        <dbReference type="ARBA" id="ARBA00004651"/>
    </source>
</evidence>
<dbReference type="KEGG" id="dfc:DFI_16625"/>
<dbReference type="RefSeq" id="WP_027462310.1">
    <property type="nucleotide sequence ID" value="NZ_CP021083.1"/>
</dbReference>
<dbReference type="InterPro" id="IPR050366">
    <property type="entry name" value="BP-dependent_transpt_permease"/>
</dbReference>
<dbReference type="EMBL" id="CP021083">
    <property type="protein sequence ID" value="ASN82818.1"/>
    <property type="molecule type" value="Genomic_DNA"/>
</dbReference>
<evidence type="ECO:0000256" key="7">
    <source>
        <dbReference type="RuleBase" id="RU363032"/>
    </source>
</evidence>
<keyword evidence="6 7" id="KW-0472">Membrane</keyword>
<feature type="transmembrane region" description="Helical" evidence="7">
    <location>
        <begin position="126"/>
        <end position="147"/>
    </location>
</feature>
<keyword evidence="4 7" id="KW-0812">Transmembrane</keyword>
<feature type="transmembrane region" description="Helical" evidence="7">
    <location>
        <begin position="33"/>
        <end position="52"/>
    </location>
</feature>
<evidence type="ECO:0000313" key="10">
    <source>
        <dbReference type="Proteomes" id="UP000259030"/>
    </source>
</evidence>
<dbReference type="CDD" id="cd06261">
    <property type="entry name" value="TM_PBP2"/>
    <property type="match status" value="1"/>
</dbReference>
<dbReference type="GO" id="GO:0055085">
    <property type="term" value="P:transmembrane transport"/>
    <property type="evidence" value="ECO:0007669"/>
    <property type="project" value="InterPro"/>
</dbReference>
<dbReference type="PROSITE" id="PS50928">
    <property type="entry name" value="ABC_TM1"/>
    <property type="match status" value="1"/>
</dbReference>
<organism evidence="9 10">
    <name type="scientific">Deinococcus ficus</name>
    <dbReference type="NCBI Taxonomy" id="317577"/>
    <lineage>
        <taxon>Bacteria</taxon>
        <taxon>Thermotogati</taxon>
        <taxon>Deinococcota</taxon>
        <taxon>Deinococci</taxon>
        <taxon>Deinococcales</taxon>
        <taxon>Deinococcaceae</taxon>
        <taxon>Deinococcus</taxon>
    </lineage>
</organism>
<dbReference type="Gene3D" id="1.10.3720.10">
    <property type="entry name" value="MetI-like"/>
    <property type="match status" value="1"/>
</dbReference>
<evidence type="ECO:0000259" key="8">
    <source>
        <dbReference type="PROSITE" id="PS50928"/>
    </source>
</evidence>
<dbReference type="AlphaFoldDB" id="A0A221T1N8"/>
<feature type="transmembrane region" description="Helical" evidence="7">
    <location>
        <begin position="95"/>
        <end position="119"/>
    </location>
</feature>
<evidence type="ECO:0000313" key="9">
    <source>
        <dbReference type="EMBL" id="ASN82818.1"/>
    </source>
</evidence>
<evidence type="ECO:0000256" key="3">
    <source>
        <dbReference type="ARBA" id="ARBA00022475"/>
    </source>
</evidence>
<keyword evidence="3" id="KW-1003">Cell membrane</keyword>
<accession>A0A221T1N8</accession>
<evidence type="ECO:0000256" key="4">
    <source>
        <dbReference type="ARBA" id="ARBA00022692"/>
    </source>
</evidence>
<evidence type="ECO:0000256" key="5">
    <source>
        <dbReference type="ARBA" id="ARBA00022989"/>
    </source>
</evidence>